<gene>
    <name evidence="1" type="ORF">I79_000263</name>
</gene>
<protein>
    <submittedName>
        <fullName evidence="1">Uncharacterized protein</fullName>
    </submittedName>
</protein>
<evidence type="ECO:0000313" key="1">
    <source>
        <dbReference type="EMBL" id="EGV94112.1"/>
    </source>
</evidence>
<dbReference type="Proteomes" id="UP000001075">
    <property type="component" value="Unassembled WGS sequence"/>
</dbReference>
<dbReference type="InParanoid" id="G3GRW8"/>
<evidence type="ECO:0000313" key="2">
    <source>
        <dbReference type="Proteomes" id="UP000001075"/>
    </source>
</evidence>
<dbReference type="AlphaFoldDB" id="G3GRW8"/>
<proteinExistence type="predicted"/>
<sequence length="76" mass="7843">MSPAPGEGWSPGCGGGQFALLQGDRAAYANVPLVVVLNFEEQMSTELGATPSQAVFMGLLGKLVLWGISFTVDSGL</sequence>
<reference evidence="2" key="1">
    <citation type="journal article" date="2011" name="Nat. Biotechnol.">
        <title>The genomic sequence of the Chinese hamster ovary (CHO)-K1 cell line.</title>
        <authorList>
            <person name="Xu X."/>
            <person name="Nagarajan H."/>
            <person name="Lewis N.E."/>
            <person name="Pan S."/>
            <person name="Cai Z."/>
            <person name="Liu X."/>
            <person name="Chen W."/>
            <person name="Xie M."/>
            <person name="Wang W."/>
            <person name="Hammond S."/>
            <person name="Andersen M.R."/>
            <person name="Neff N."/>
            <person name="Passarelli B."/>
            <person name="Koh W."/>
            <person name="Fan H.C."/>
            <person name="Wang J."/>
            <person name="Gui Y."/>
            <person name="Lee K.H."/>
            <person name="Betenbaugh M.J."/>
            <person name="Quake S.R."/>
            <person name="Famili I."/>
            <person name="Palsson B.O."/>
            <person name="Wang J."/>
        </authorList>
    </citation>
    <scope>NUCLEOTIDE SEQUENCE [LARGE SCALE GENOMIC DNA]</scope>
    <source>
        <strain evidence="2">CHO K1 cell line</strain>
    </source>
</reference>
<name>G3GRW8_CRIGR</name>
<accession>G3GRW8</accession>
<dbReference type="EMBL" id="JH000004">
    <property type="protein sequence ID" value="EGV94112.1"/>
    <property type="molecule type" value="Genomic_DNA"/>
</dbReference>
<organism evidence="1 2">
    <name type="scientific">Cricetulus griseus</name>
    <name type="common">Chinese hamster</name>
    <name type="synonym">Cricetulus barabensis griseus</name>
    <dbReference type="NCBI Taxonomy" id="10029"/>
    <lineage>
        <taxon>Eukaryota</taxon>
        <taxon>Metazoa</taxon>
        <taxon>Chordata</taxon>
        <taxon>Craniata</taxon>
        <taxon>Vertebrata</taxon>
        <taxon>Euteleostomi</taxon>
        <taxon>Mammalia</taxon>
        <taxon>Eutheria</taxon>
        <taxon>Euarchontoglires</taxon>
        <taxon>Glires</taxon>
        <taxon>Rodentia</taxon>
        <taxon>Myomorpha</taxon>
        <taxon>Muroidea</taxon>
        <taxon>Cricetidae</taxon>
        <taxon>Cricetinae</taxon>
        <taxon>Cricetulus</taxon>
    </lineage>
</organism>